<sequence length="96" mass="10954">MFVSKKLITSKKDLEIGITAIFGMQSLTKNLTLNAVAIVRNENTGRSTLIQKRKYDELHKVGFRNGWIFQDIVLVSAYLEGIQIIKELTLFVEPKK</sequence>
<comment type="caution">
    <text evidence="1">The sequence shown here is derived from an EMBL/GenBank/DDBJ whole genome shotgun (WGS) entry which is preliminary data.</text>
</comment>
<dbReference type="Proteomes" id="UP000789920">
    <property type="component" value="Unassembled WGS sequence"/>
</dbReference>
<feature type="non-terminal residue" evidence="1">
    <location>
        <position position="96"/>
    </location>
</feature>
<evidence type="ECO:0000313" key="2">
    <source>
        <dbReference type="Proteomes" id="UP000789920"/>
    </source>
</evidence>
<keyword evidence="2" id="KW-1185">Reference proteome</keyword>
<proteinExistence type="predicted"/>
<name>A0ACA9LAH9_9GLOM</name>
<evidence type="ECO:0000313" key="1">
    <source>
        <dbReference type="EMBL" id="CAG8519910.1"/>
    </source>
</evidence>
<organism evidence="1 2">
    <name type="scientific">Racocetra persica</name>
    <dbReference type="NCBI Taxonomy" id="160502"/>
    <lineage>
        <taxon>Eukaryota</taxon>
        <taxon>Fungi</taxon>
        <taxon>Fungi incertae sedis</taxon>
        <taxon>Mucoromycota</taxon>
        <taxon>Glomeromycotina</taxon>
        <taxon>Glomeromycetes</taxon>
        <taxon>Diversisporales</taxon>
        <taxon>Gigasporaceae</taxon>
        <taxon>Racocetra</taxon>
    </lineage>
</organism>
<accession>A0ACA9LAH9</accession>
<reference evidence="1" key="1">
    <citation type="submission" date="2021-06" db="EMBL/GenBank/DDBJ databases">
        <authorList>
            <person name="Kallberg Y."/>
            <person name="Tangrot J."/>
            <person name="Rosling A."/>
        </authorList>
    </citation>
    <scope>NUCLEOTIDE SEQUENCE</scope>
    <source>
        <strain evidence="1">MA461A</strain>
    </source>
</reference>
<protein>
    <submittedName>
        <fullName evidence="1">13935_t:CDS:1</fullName>
    </submittedName>
</protein>
<dbReference type="EMBL" id="CAJVQC010002980">
    <property type="protein sequence ID" value="CAG8519910.1"/>
    <property type="molecule type" value="Genomic_DNA"/>
</dbReference>
<gene>
    <name evidence="1" type="ORF">RPERSI_LOCUS2651</name>
</gene>